<dbReference type="GO" id="GO:0042357">
    <property type="term" value="P:thiamine diphosphate metabolic process"/>
    <property type="evidence" value="ECO:0007669"/>
    <property type="project" value="TreeGrafter"/>
</dbReference>
<dbReference type="InterPro" id="IPR039582">
    <property type="entry name" value="THTPA"/>
</dbReference>
<reference evidence="2" key="1">
    <citation type="submission" date="2023-03" db="EMBL/GenBank/DDBJ databases">
        <authorList>
            <person name="Steffen K."/>
            <person name="Cardenas P."/>
        </authorList>
    </citation>
    <scope>NUCLEOTIDE SEQUENCE</scope>
</reference>
<dbReference type="Pfam" id="PF01928">
    <property type="entry name" value="CYTH"/>
    <property type="match status" value="1"/>
</dbReference>
<comment type="caution">
    <text evidence="2">The sequence shown here is derived from an EMBL/GenBank/DDBJ whole genome shotgun (WGS) entry which is preliminary data.</text>
</comment>
<keyword evidence="3" id="KW-1185">Reference proteome</keyword>
<dbReference type="Proteomes" id="UP001174909">
    <property type="component" value="Unassembled WGS sequence"/>
</dbReference>
<dbReference type="InterPro" id="IPR033469">
    <property type="entry name" value="CYTH-like_dom_sf"/>
</dbReference>
<dbReference type="InterPro" id="IPR023577">
    <property type="entry name" value="CYTH_domain"/>
</dbReference>
<protein>
    <submittedName>
        <fullName evidence="2">Thiamine-triphosphatase</fullName>
    </submittedName>
</protein>
<dbReference type="EMBL" id="CASHTH010002633">
    <property type="protein sequence ID" value="CAI8032887.1"/>
    <property type="molecule type" value="Genomic_DNA"/>
</dbReference>
<accession>A0AA35SPG2</accession>
<sequence length="349" mass="39512">MIEVERKFLITPETRDRISSLGGSLLARKHLHDTYYDTVDHRMVQQDHWLRKRGERWELKYRHRLYGGQEKEEGASLGRPGCSTLEQKGVLQDTSDRKGVLQDTSDIKSVFKNNAERNNVLKHTDHYREETNEHLILAHLEEVFQIRTKTMEMKPGVVVTMDTLLECGILVPLVEVRCVRECYIVRIPRNLEGVGEKGGECEEVRVDLDECECGEGGGGTYGVGEVEIMVSSLTDVEPAAQKCRDLALQLGDCPSLPPGGKVPFCLKRSKPQLWETLLGNGVLRRSANHILPRSQPAPCVIIMALVNGAGVAEWCITSVYPPQHIVTRHNVEKQTLYIYTPERVWFCIQ</sequence>
<evidence type="ECO:0000313" key="2">
    <source>
        <dbReference type="EMBL" id="CAI8032887.1"/>
    </source>
</evidence>
<dbReference type="SUPFAM" id="SSF55154">
    <property type="entry name" value="CYTH-like phosphatases"/>
    <property type="match status" value="1"/>
</dbReference>
<dbReference type="PANTHER" id="PTHR14586:SF1">
    <property type="entry name" value="THIAMINE-TRIPHOSPHATASE"/>
    <property type="match status" value="1"/>
</dbReference>
<dbReference type="GO" id="GO:0000287">
    <property type="term" value="F:magnesium ion binding"/>
    <property type="evidence" value="ECO:0007669"/>
    <property type="project" value="TreeGrafter"/>
</dbReference>
<dbReference type="PANTHER" id="PTHR14586">
    <property type="entry name" value="THIAMINE-TRIPHOSPHATASE"/>
    <property type="match status" value="1"/>
</dbReference>
<evidence type="ECO:0000259" key="1">
    <source>
        <dbReference type="Pfam" id="PF01928"/>
    </source>
</evidence>
<dbReference type="GO" id="GO:0050333">
    <property type="term" value="F:thiamine triphosphate phosphatase activity"/>
    <property type="evidence" value="ECO:0007669"/>
    <property type="project" value="InterPro"/>
</dbReference>
<dbReference type="AlphaFoldDB" id="A0AA35SPG2"/>
<proteinExistence type="predicted"/>
<dbReference type="Gene3D" id="2.40.320.10">
    <property type="entry name" value="Hypothetical Protein Pfu-838710-001"/>
    <property type="match status" value="1"/>
</dbReference>
<gene>
    <name evidence="2" type="ORF">GBAR_LOCUS18561</name>
</gene>
<name>A0AA35SPG2_GEOBA</name>
<feature type="domain" description="CYTH" evidence="1">
    <location>
        <begin position="1"/>
        <end position="153"/>
    </location>
</feature>
<organism evidence="2 3">
    <name type="scientific">Geodia barretti</name>
    <name type="common">Barrett's horny sponge</name>
    <dbReference type="NCBI Taxonomy" id="519541"/>
    <lineage>
        <taxon>Eukaryota</taxon>
        <taxon>Metazoa</taxon>
        <taxon>Porifera</taxon>
        <taxon>Demospongiae</taxon>
        <taxon>Heteroscleromorpha</taxon>
        <taxon>Tetractinellida</taxon>
        <taxon>Astrophorina</taxon>
        <taxon>Geodiidae</taxon>
        <taxon>Geodia</taxon>
    </lineage>
</organism>
<evidence type="ECO:0000313" key="3">
    <source>
        <dbReference type="Proteomes" id="UP001174909"/>
    </source>
</evidence>